<evidence type="ECO:0000256" key="5">
    <source>
        <dbReference type="ARBA" id="ARBA00022964"/>
    </source>
</evidence>
<dbReference type="PROSITE" id="PS51471">
    <property type="entry name" value="FE2OG_OXY"/>
    <property type="match status" value="1"/>
</dbReference>
<protein>
    <recommendedName>
        <fullName evidence="10">Fe2OG dioxygenase domain-containing protein</fullName>
    </recommendedName>
</protein>
<dbReference type="GO" id="GO:0006307">
    <property type="term" value="P:DNA alkylation repair"/>
    <property type="evidence" value="ECO:0007669"/>
    <property type="project" value="TreeGrafter"/>
</dbReference>
<evidence type="ECO:0000256" key="6">
    <source>
        <dbReference type="ARBA" id="ARBA00023002"/>
    </source>
</evidence>
<dbReference type="GO" id="GO:0008198">
    <property type="term" value="F:ferrous iron binding"/>
    <property type="evidence" value="ECO:0007669"/>
    <property type="project" value="TreeGrafter"/>
</dbReference>
<evidence type="ECO:0000256" key="7">
    <source>
        <dbReference type="ARBA" id="ARBA00023004"/>
    </source>
</evidence>
<evidence type="ECO:0000256" key="2">
    <source>
        <dbReference type="ARBA" id="ARBA00022723"/>
    </source>
</evidence>
<reference evidence="11 12" key="1">
    <citation type="journal article" date="2016" name="Biochim. Biophys. Acta">
        <title>Characterization of red-shifted phycobilisomes isolated from the chlorophyll f-containing cyanobacterium Halomicronema hongdechloris.</title>
        <authorList>
            <person name="Li Y."/>
            <person name="Lin Y."/>
            <person name="Garvey C.J."/>
            <person name="Birch D."/>
            <person name="Corkery R.W."/>
            <person name="Loughlin P.C."/>
            <person name="Scheer H."/>
            <person name="Willows R.D."/>
            <person name="Chen M."/>
        </authorList>
    </citation>
    <scope>NUCLEOTIDE SEQUENCE [LARGE SCALE GENOMIC DNA]</scope>
    <source>
        <strain evidence="11 12">C2206</strain>
    </source>
</reference>
<feature type="binding site" evidence="9">
    <location>
        <position position="125"/>
    </location>
    <ligand>
        <name>substrate</name>
    </ligand>
</feature>
<evidence type="ECO:0000256" key="9">
    <source>
        <dbReference type="PIRSR" id="PIRSR632852-1"/>
    </source>
</evidence>
<gene>
    <name evidence="11" type="ORF">XM38_045450</name>
</gene>
<proteinExistence type="predicted"/>
<dbReference type="RefSeq" id="WP_080813584.1">
    <property type="nucleotide sequence ID" value="NZ_CP021983.2"/>
</dbReference>
<dbReference type="Pfam" id="PF13532">
    <property type="entry name" value="2OG-FeII_Oxy_2"/>
    <property type="match status" value="1"/>
</dbReference>
<dbReference type="InterPro" id="IPR005123">
    <property type="entry name" value="Oxoglu/Fe-dep_dioxygenase_dom"/>
</dbReference>
<feature type="binding site" evidence="9">
    <location>
        <position position="197"/>
    </location>
    <ligand>
        <name>2-oxoglutarate</name>
        <dbReference type="ChEBI" id="CHEBI:16810"/>
    </ligand>
</feature>
<feature type="binding site" evidence="9">
    <location>
        <begin position="73"/>
        <end position="75"/>
    </location>
    <ligand>
        <name>substrate</name>
    </ligand>
</feature>
<dbReference type="AlphaFoldDB" id="A0A1Z3HTI8"/>
<keyword evidence="7" id="KW-0408">Iron</keyword>
<dbReference type="GO" id="GO:0035516">
    <property type="term" value="F:broad specificity oxidative DNA demethylase activity"/>
    <property type="evidence" value="ECO:0007669"/>
    <property type="project" value="TreeGrafter"/>
</dbReference>
<feature type="binding site" evidence="9">
    <location>
        <position position="193"/>
    </location>
    <ligand>
        <name>2-oxoglutarate</name>
        <dbReference type="ChEBI" id="CHEBI:16810"/>
    </ligand>
</feature>
<feature type="binding site" evidence="9">
    <location>
        <position position="110"/>
    </location>
    <ligand>
        <name>2-oxoglutarate</name>
        <dbReference type="ChEBI" id="CHEBI:16810"/>
    </ligand>
</feature>
<dbReference type="SUPFAM" id="SSF51197">
    <property type="entry name" value="Clavaminate synthase-like"/>
    <property type="match status" value="1"/>
</dbReference>
<dbReference type="Proteomes" id="UP000191901">
    <property type="component" value="Chromosome"/>
</dbReference>
<dbReference type="KEGG" id="hhg:XM38_045450"/>
<keyword evidence="12" id="KW-1185">Reference proteome</keyword>
<keyword evidence="8" id="KW-0234">DNA repair</keyword>
<feature type="binding site" evidence="9">
    <location>
        <position position="112"/>
    </location>
    <ligand>
        <name>2-oxoglutarate</name>
        <dbReference type="ChEBI" id="CHEBI:16810"/>
    </ligand>
</feature>
<evidence type="ECO:0000256" key="8">
    <source>
        <dbReference type="ARBA" id="ARBA00023204"/>
    </source>
</evidence>
<dbReference type="InterPro" id="IPR027450">
    <property type="entry name" value="AlkB-like"/>
</dbReference>
<feature type="binding site" evidence="9">
    <location>
        <position position="181"/>
    </location>
    <ligand>
        <name>2-oxoglutarate</name>
        <dbReference type="ChEBI" id="CHEBI:16810"/>
    </ligand>
</feature>
<dbReference type="STRING" id="1641165.XM38_24715"/>
<comment type="cofactor">
    <cofactor evidence="1">
        <name>Fe(2+)</name>
        <dbReference type="ChEBI" id="CHEBI:29033"/>
    </cofactor>
</comment>
<dbReference type="OrthoDB" id="190276at2"/>
<evidence type="ECO:0000259" key="10">
    <source>
        <dbReference type="PROSITE" id="PS51471"/>
    </source>
</evidence>
<keyword evidence="4" id="KW-0460">Magnesium</keyword>
<feature type="domain" description="Fe2OG dioxygenase" evidence="10">
    <location>
        <begin position="103"/>
        <end position="202"/>
    </location>
</feature>
<dbReference type="PANTHER" id="PTHR31573">
    <property type="entry name" value="ALPHA-KETOGLUTARATE-DEPENDENT DIOXYGENASE ALKB HOMOLOG 2"/>
    <property type="match status" value="1"/>
</dbReference>
<keyword evidence="5" id="KW-0223">Dioxygenase</keyword>
<accession>A0A1Z3HTI8</accession>
<evidence type="ECO:0000256" key="1">
    <source>
        <dbReference type="ARBA" id="ARBA00001954"/>
    </source>
</evidence>
<dbReference type="PANTHER" id="PTHR31573:SF1">
    <property type="entry name" value="DNA OXIDATIVE DEMETHYLASE ALKBH2"/>
    <property type="match status" value="1"/>
</dbReference>
<evidence type="ECO:0000256" key="4">
    <source>
        <dbReference type="ARBA" id="ARBA00022842"/>
    </source>
</evidence>
<dbReference type="EMBL" id="CP021983">
    <property type="protein sequence ID" value="ASC73576.1"/>
    <property type="molecule type" value="Genomic_DNA"/>
</dbReference>
<evidence type="ECO:0000313" key="12">
    <source>
        <dbReference type="Proteomes" id="UP000191901"/>
    </source>
</evidence>
<sequence>MSSLLMLNSEPCQRHQLPDGELFYYPQWVSDPPSLFEHLQQTIPWRQDWISLYGKRHPLPRLTAWYGDPGAAYTYSGIAMAPQPWTPTLARLKAALESVAGVPFNSVLLNYYRHGRDSMGWHSDDEPELGPNPVIASLSLGGSRRFVLRHKSKPQLAKLDLTLASGSLLIMAAATQHHWQHRVPKTTKPVAPRINLTFRCIHRQSPENFTD</sequence>
<organism evidence="11 12">
    <name type="scientific">Halomicronema hongdechloris C2206</name>
    <dbReference type="NCBI Taxonomy" id="1641165"/>
    <lineage>
        <taxon>Bacteria</taxon>
        <taxon>Bacillati</taxon>
        <taxon>Cyanobacteriota</taxon>
        <taxon>Cyanophyceae</taxon>
        <taxon>Nodosilineales</taxon>
        <taxon>Nodosilineaceae</taxon>
        <taxon>Halomicronema</taxon>
    </lineage>
</organism>
<keyword evidence="3" id="KW-0227">DNA damage</keyword>
<feature type="binding site" evidence="9">
    <location>
        <position position="199"/>
    </location>
    <ligand>
        <name>2-oxoglutarate</name>
        <dbReference type="ChEBI" id="CHEBI:16810"/>
    </ligand>
</feature>
<name>A0A1Z3HTI8_9CYAN</name>
<evidence type="ECO:0000313" key="11">
    <source>
        <dbReference type="EMBL" id="ASC73576.1"/>
    </source>
</evidence>
<feature type="binding site" evidence="9">
    <location>
        <position position="122"/>
    </location>
    <ligand>
        <name>2-oxoglutarate</name>
        <dbReference type="ChEBI" id="CHEBI:16810"/>
    </ligand>
</feature>
<keyword evidence="6" id="KW-0560">Oxidoreductase</keyword>
<dbReference type="GO" id="GO:0051747">
    <property type="term" value="F:cytosine C-5 DNA demethylase activity"/>
    <property type="evidence" value="ECO:0007669"/>
    <property type="project" value="TreeGrafter"/>
</dbReference>
<dbReference type="InterPro" id="IPR032852">
    <property type="entry name" value="ALKBH2"/>
</dbReference>
<keyword evidence="2" id="KW-0479">Metal-binding</keyword>
<dbReference type="FunFam" id="2.60.120.590:FF:000004">
    <property type="entry name" value="DNA oxidative demethylase ALKBH2"/>
    <property type="match status" value="1"/>
</dbReference>
<dbReference type="Gene3D" id="2.60.120.590">
    <property type="entry name" value="Alpha-ketoglutarate-dependent dioxygenase AlkB-like"/>
    <property type="match status" value="1"/>
</dbReference>
<dbReference type="InterPro" id="IPR037151">
    <property type="entry name" value="AlkB-like_sf"/>
</dbReference>
<evidence type="ECO:0000256" key="3">
    <source>
        <dbReference type="ARBA" id="ARBA00022763"/>
    </source>
</evidence>